<comment type="catalytic activity">
    <reaction evidence="6">
        <text>alpha-D-glucose 6-phosphate = beta-D-fructose 6-phosphate</text>
        <dbReference type="Rhea" id="RHEA:11816"/>
        <dbReference type="ChEBI" id="CHEBI:57634"/>
        <dbReference type="ChEBI" id="CHEBI:58225"/>
        <dbReference type="EC" id="5.3.1.9"/>
    </reaction>
</comment>
<dbReference type="GO" id="GO:0005737">
    <property type="term" value="C:cytoplasm"/>
    <property type="evidence" value="ECO:0007669"/>
    <property type="project" value="InterPro"/>
</dbReference>
<sequence length="202" mass="23455">MLDDMKDVIYDKRWLKNAGNFDLYYMYRDLSLSKRDKEIIKKNGLRYDITVMPPRVLGVEYVKTAGHYHPPVPEAKMSYVEVYEVLNGEAHYLLQKCQNDDVMDVVLIKAGRGDKVIIPPDYGHVTINPSNKELRMCNWVARDFSSIYEPIKEKSGATYFELVTGFLKNENYGNVPELRSLEPTNFSEVGLRKNKEMYGLIR</sequence>
<feature type="domain" description="Glucose-6-phosphate isomerase prokaryote" evidence="7">
    <location>
        <begin position="4"/>
        <end position="164"/>
    </location>
</feature>
<organism evidence="8">
    <name type="scientific">marine sediment metagenome</name>
    <dbReference type="NCBI Taxonomy" id="412755"/>
    <lineage>
        <taxon>unclassified sequences</taxon>
        <taxon>metagenomes</taxon>
        <taxon>ecological metagenomes</taxon>
    </lineage>
</organism>
<dbReference type="GO" id="GO:0006096">
    <property type="term" value="P:glycolytic process"/>
    <property type="evidence" value="ECO:0007669"/>
    <property type="project" value="UniProtKB-UniPathway"/>
</dbReference>
<dbReference type="InterPro" id="IPR011051">
    <property type="entry name" value="RmlC_Cupin_sf"/>
</dbReference>
<proteinExistence type="inferred from homology"/>
<keyword evidence="5" id="KW-0324">Glycolysis</keyword>
<gene>
    <name evidence="8" type="ORF">S03H2_24119</name>
</gene>
<name>X1FSB4_9ZZZZ</name>
<protein>
    <recommendedName>
        <fullName evidence="3">glucose-6-phosphate isomerase</fullName>
        <ecNumber evidence="3">5.3.1.9</ecNumber>
    </recommendedName>
</protein>
<dbReference type="SUPFAM" id="SSF51182">
    <property type="entry name" value="RmlC-like cupins"/>
    <property type="match status" value="1"/>
</dbReference>
<dbReference type="EMBL" id="BARU01013316">
    <property type="protein sequence ID" value="GAH35425.1"/>
    <property type="molecule type" value="Genomic_DNA"/>
</dbReference>
<evidence type="ECO:0000256" key="4">
    <source>
        <dbReference type="ARBA" id="ARBA00022432"/>
    </source>
</evidence>
<comment type="caution">
    <text evidence="8">The sequence shown here is derived from an EMBL/GenBank/DDBJ whole genome shotgun (WGS) entry which is preliminary data.</text>
</comment>
<feature type="non-terminal residue" evidence="8">
    <location>
        <position position="202"/>
    </location>
</feature>
<accession>X1FSB4</accession>
<evidence type="ECO:0000256" key="2">
    <source>
        <dbReference type="ARBA" id="ARBA00006542"/>
    </source>
</evidence>
<evidence type="ECO:0000256" key="3">
    <source>
        <dbReference type="ARBA" id="ARBA00011952"/>
    </source>
</evidence>
<dbReference type="EC" id="5.3.1.9" evidence="3"/>
<dbReference type="InterPro" id="IPR010551">
    <property type="entry name" value="G6P_isomerase_prok"/>
</dbReference>
<dbReference type="Pfam" id="PF06560">
    <property type="entry name" value="GPI"/>
    <property type="match status" value="1"/>
</dbReference>
<dbReference type="GO" id="GO:0006094">
    <property type="term" value="P:gluconeogenesis"/>
    <property type="evidence" value="ECO:0007669"/>
    <property type="project" value="UniProtKB-KW"/>
</dbReference>
<evidence type="ECO:0000256" key="1">
    <source>
        <dbReference type="ARBA" id="ARBA00004926"/>
    </source>
</evidence>
<dbReference type="Gene3D" id="2.60.120.10">
    <property type="entry name" value="Jelly Rolls"/>
    <property type="match status" value="1"/>
</dbReference>
<evidence type="ECO:0000259" key="7">
    <source>
        <dbReference type="Pfam" id="PF06560"/>
    </source>
</evidence>
<dbReference type="InterPro" id="IPR014710">
    <property type="entry name" value="RmlC-like_jellyroll"/>
</dbReference>
<evidence type="ECO:0000313" key="8">
    <source>
        <dbReference type="EMBL" id="GAH35425.1"/>
    </source>
</evidence>
<dbReference type="AlphaFoldDB" id="X1FSB4"/>
<evidence type="ECO:0000256" key="6">
    <source>
        <dbReference type="ARBA" id="ARBA00029321"/>
    </source>
</evidence>
<dbReference type="GO" id="GO:0004347">
    <property type="term" value="F:glucose-6-phosphate isomerase activity"/>
    <property type="evidence" value="ECO:0007669"/>
    <property type="project" value="UniProtKB-EC"/>
</dbReference>
<keyword evidence="4" id="KW-0312">Gluconeogenesis</keyword>
<reference evidence="8" key="1">
    <citation type="journal article" date="2014" name="Front. Microbiol.">
        <title>High frequency of phylogenetically diverse reductive dehalogenase-homologous genes in deep subseafloor sedimentary metagenomes.</title>
        <authorList>
            <person name="Kawai M."/>
            <person name="Futagami T."/>
            <person name="Toyoda A."/>
            <person name="Takaki Y."/>
            <person name="Nishi S."/>
            <person name="Hori S."/>
            <person name="Arai W."/>
            <person name="Tsubouchi T."/>
            <person name="Morono Y."/>
            <person name="Uchiyama I."/>
            <person name="Ito T."/>
            <person name="Fujiyama A."/>
            <person name="Inagaki F."/>
            <person name="Takami H."/>
        </authorList>
    </citation>
    <scope>NUCLEOTIDE SEQUENCE</scope>
    <source>
        <strain evidence="8">Expedition CK06-06</strain>
    </source>
</reference>
<comment type="similarity">
    <text evidence="2">Belongs to the archaeal-type GPI family.</text>
</comment>
<evidence type="ECO:0000256" key="5">
    <source>
        <dbReference type="ARBA" id="ARBA00023152"/>
    </source>
</evidence>
<dbReference type="UniPathway" id="UPA00109">
    <property type="reaction ID" value="UER00181"/>
</dbReference>
<comment type="pathway">
    <text evidence="1">Carbohydrate degradation; glycolysis; D-glyceraldehyde 3-phosphate and glycerone phosphate from D-glucose: step 2/4.</text>
</comment>
<dbReference type="CDD" id="cd02218">
    <property type="entry name" value="cupin_PGI"/>
    <property type="match status" value="1"/>
</dbReference>